<reference evidence="3 4" key="1">
    <citation type="journal article" date="2015" name="Genome Announc.">
        <title>Draft Genome Sequence and Gene Annotation of the Entomopathogenic Fungus Verticillium hemipterigenum.</title>
        <authorList>
            <person name="Horn F."/>
            <person name="Habel A."/>
            <person name="Scharf D.H."/>
            <person name="Dworschak J."/>
            <person name="Brakhage A.A."/>
            <person name="Guthke R."/>
            <person name="Hertweck C."/>
            <person name="Linde J."/>
        </authorList>
    </citation>
    <scope>NUCLEOTIDE SEQUENCE [LARGE SCALE GENOMIC DNA]</scope>
</reference>
<dbReference type="PANTHER" id="PTHR10845:SF267">
    <property type="entry name" value="REGULATOR OF G PROTEIN SIGNALING DOMAIN PROTEIN (AFU_ORTHOLOGUE AFUA_6G06860)"/>
    <property type="match status" value="1"/>
</dbReference>
<dbReference type="SMART" id="SM00315">
    <property type="entry name" value="RGS"/>
    <property type="match status" value="1"/>
</dbReference>
<dbReference type="EMBL" id="CDHN01000004">
    <property type="protein sequence ID" value="CEJ92182.1"/>
    <property type="molecule type" value="Genomic_DNA"/>
</dbReference>
<feature type="domain" description="RGS" evidence="2">
    <location>
        <begin position="26"/>
        <end position="135"/>
    </location>
</feature>
<organism evidence="3 4">
    <name type="scientific">[Torrubiella] hemipterigena</name>
    <dbReference type="NCBI Taxonomy" id="1531966"/>
    <lineage>
        <taxon>Eukaryota</taxon>
        <taxon>Fungi</taxon>
        <taxon>Dikarya</taxon>
        <taxon>Ascomycota</taxon>
        <taxon>Pezizomycotina</taxon>
        <taxon>Sordariomycetes</taxon>
        <taxon>Hypocreomycetidae</taxon>
        <taxon>Hypocreales</taxon>
        <taxon>Clavicipitaceae</taxon>
        <taxon>Clavicipitaceae incertae sedis</taxon>
        <taxon>'Torrubiella' clade</taxon>
    </lineage>
</organism>
<protein>
    <recommendedName>
        <fullName evidence="2">RGS domain-containing protein</fullName>
    </recommendedName>
</protein>
<dbReference type="SUPFAM" id="SSF48097">
    <property type="entry name" value="Regulator of G-protein signaling, RGS"/>
    <property type="match status" value="1"/>
</dbReference>
<proteinExistence type="predicted"/>
<sequence>MASQSPPTLNDILLDNSPAPWTLAAFMAYLSQNHCMETLEFTLDLQRYAQFHDEYMSVDPTDKESHERACTLWERLIQVYIVPCAPREINIPSRVRDRLLAMAGPDPPHPSELNEAGRIIYELMNDSLLVPFLESITVTQPDTTEDKRASRSPRSSSLLATSRSLRNHARSITAPFTVADSEGLTDDSEVNSPTTAEPMTPPTTPPTSDWGGLASSPGGLQRAIAAHTKGWKRVGARLGFNRKSSRGPSSSSSDLNQSRRSSGQSSS</sequence>
<feature type="region of interest" description="Disordered" evidence="1">
    <location>
        <begin position="141"/>
        <end position="267"/>
    </location>
</feature>
<gene>
    <name evidence="3" type="ORF">VHEMI07851</name>
</gene>
<dbReference type="CDD" id="cd07440">
    <property type="entry name" value="RGS"/>
    <property type="match status" value="1"/>
</dbReference>
<evidence type="ECO:0000259" key="2">
    <source>
        <dbReference type="PROSITE" id="PS50132"/>
    </source>
</evidence>
<evidence type="ECO:0000313" key="4">
    <source>
        <dbReference type="Proteomes" id="UP000039046"/>
    </source>
</evidence>
<dbReference type="PANTHER" id="PTHR10845">
    <property type="entry name" value="REGULATOR OF G PROTEIN SIGNALING"/>
    <property type="match status" value="1"/>
</dbReference>
<feature type="compositionally biased region" description="Low complexity" evidence="1">
    <location>
        <begin position="246"/>
        <end position="267"/>
    </location>
</feature>
<dbReference type="InterPro" id="IPR036305">
    <property type="entry name" value="RGS_sf"/>
</dbReference>
<dbReference type="PROSITE" id="PS50132">
    <property type="entry name" value="RGS"/>
    <property type="match status" value="1"/>
</dbReference>
<dbReference type="Pfam" id="PF00615">
    <property type="entry name" value="RGS"/>
    <property type="match status" value="1"/>
</dbReference>
<dbReference type="Proteomes" id="UP000039046">
    <property type="component" value="Unassembled WGS sequence"/>
</dbReference>
<keyword evidence="4" id="KW-1185">Reference proteome</keyword>
<dbReference type="OrthoDB" id="264015at2759"/>
<evidence type="ECO:0000313" key="3">
    <source>
        <dbReference type="EMBL" id="CEJ92182.1"/>
    </source>
</evidence>
<dbReference type="Gene3D" id="1.10.167.10">
    <property type="entry name" value="Regulator of G-protein Signalling 4, domain 2"/>
    <property type="match status" value="1"/>
</dbReference>
<dbReference type="HOGENOM" id="CLU_037891_1_0_1"/>
<accession>A0A0A1TNQ5</accession>
<dbReference type="InterPro" id="IPR016137">
    <property type="entry name" value="RGS"/>
</dbReference>
<evidence type="ECO:0000256" key="1">
    <source>
        <dbReference type="SAM" id="MobiDB-lite"/>
    </source>
</evidence>
<feature type="compositionally biased region" description="Low complexity" evidence="1">
    <location>
        <begin position="152"/>
        <end position="164"/>
    </location>
</feature>
<dbReference type="InterPro" id="IPR044926">
    <property type="entry name" value="RGS_subdomain_2"/>
</dbReference>
<dbReference type="AlphaFoldDB" id="A0A0A1TNQ5"/>
<name>A0A0A1TNQ5_9HYPO</name>